<name>A0ABQ5C6J5_9ASTR</name>
<dbReference type="InterPro" id="IPR043502">
    <property type="entry name" value="DNA/RNA_pol_sf"/>
</dbReference>
<keyword evidence="2" id="KW-0695">RNA-directed DNA polymerase</keyword>
<dbReference type="Pfam" id="PF17919">
    <property type="entry name" value="RT_RNaseH_2"/>
    <property type="match status" value="1"/>
</dbReference>
<reference evidence="2" key="1">
    <citation type="journal article" date="2022" name="Int. J. Mol. Sci.">
        <title>Draft Genome of Tanacetum Coccineum: Genomic Comparison of Closely Related Tanacetum-Family Plants.</title>
        <authorList>
            <person name="Yamashiro T."/>
            <person name="Shiraishi A."/>
            <person name="Nakayama K."/>
            <person name="Satake H."/>
        </authorList>
    </citation>
    <scope>NUCLEOTIDE SEQUENCE</scope>
</reference>
<organism evidence="2 3">
    <name type="scientific">Tanacetum coccineum</name>
    <dbReference type="NCBI Taxonomy" id="301880"/>
    <lineage>
        <taxon>Eukaryota</taxon>
        <taxon>Viridiplantae</taxon>
        <taxon>Streptophyta</taxon>
        <taxon>Embryophyta</taxon>
        <taxon>Tracheophyta</taxon>
        <taxon>Spermatophyta</taxon>
        <taxon>Magnoliopsida</taxon>
        <taxon>eudicotyledons</taxon>
        <taxon>Gunneridae</taxon>
        <taxon>Pentapetalae</taxon>
        <taxon>asterids</taxon>
        <taxon>campanulids</taxon>
        <taxon>Asterales</taxon>
        <taxon>Asteraceae</taxon>
        <taxon>Asteroideae</taxon>
        <taxon>Anthemideae</taxon>
        <taxon>Anthemidinae</taxon>
        <taxon>Tanacetum</taxon>
    </lineage>
</organism>
<accession>A0ABQ5C6J5</accession>
<feature type="domain" description="Reverse transcriptase/retrotransposon-derived protein RNase H-like" evidence="1">
    <location>
        <begin position="50"/>
        <end position="90"/>
    </location>
</feature>
<dbReference type="Gene3D" id="3.30.70.270">
    <property type="match status" value="1"/>
</dbReference>
<keyword evidence="2" id="KW-0548">Nucleotidyltransferase</keyword>
<reference evidence="2" key="2">
    <citation type="submission" date="2022-01" db="EMBL/GenBank/DDBJ databases">
        <authorList>
            <person name="Yamashiro T."/>
            <person name="Shiraishi A."/>
            <person name="Satake H."/>
            <person name="Nakayama K."/>
        </authorList>
    </citation>
    <scope>NUCLEOTIDE SEQUENCE</scope>
</reference>
<evidence type="ECO:0000313" key="2">
    <source>
        <dbReference type="EMBL" id="GJT21603.1"/>
    </source>
</evidence>
<gene>
    <name evidence="2" type="ORF">Tco_0891540</name>
</gene>
<dbReference type="SUPFAM" id="SSF56672">
    <property type="entry name" value="DNA/RNA polymerases"/>
    <property type="match status" value="1"/>
</dbReference>
<dbReference type="Proteomes" id="UP001151760">
    <property type="component" value="Unassembled WGS sequence"/>
</dbReference>
<dbReference type="InterPro" id="IPR043128">
    <property type="entry name" value="Rev_trsase/Diguanyl_cyclase"/>
</dbReference>
<sequence length="91" mass="10481">MKDIKNETNVDHTLEMSNDDDLINLYPTLLYVRIVDAFNQIDSEECKVEWEENKDSTFQLLKKKLCSAPILALPEGSENFVVYCDASHKGR</sequence>
<evidence type="ECO:0000313" key="3">
    <source>
        <dbReference type="Proteomes" id="UP001151760"/>
    </source>
</evidence>
<dbReference type="EMBL" id="BQNB010013902">
    <property type="protein sequence ID" value="GJT21603.1"/>
    <property type="molecule type" value="Genomic_DNA"/>
</dbReference>
<evidence type="ECO:0000259" key="1">
    <source>
        <dbReference type="Pfam" id="PF17919"/>
    </source>
</evidence>
<keyword evidence="3" id="KW-1185">Reference proteome</keyword>
<dbReference type="GO" id="GO:0003964">
    <property type="term" value="F:RNA-directed DNA polymerase activity"/>
    <property type="evidence" value="ECO:0007669"/>
    <property type="project" value="UniProtKB-KW"/>
</dbReference>
<dbReference type="InterPro" id="IPR041577">
    <property type="entry name" value="RT_RNaseH_2"/>
</dbReference>
<proteinExistence type="predicted"/>
<comment type="caution">
    <text evidence="2">The sequence shown here is derived from an EMBL/GenBank/DDBJ whole genome shotgun (WGS) entry which is preliminary data.</text>
</comment>
<protein>
    <submittedName>
        <fullName evidence="2">Reverse transcriptase domain-containing protein</fullName>
    </submittedName>
</protein>
<keyword evidence="2" id="KW-0808">Transferase</keyword>